<dbReference type="Proteomes" id="UP001276659">
    <property type="component" value="Unassembled WGS sequence"/>
</dbReference>
<gene>
    <name evidence="4" type="ORF">OEA41_008737</name>
</gene>
<evidence type="ECO:0000313" key="4">
    <source>
        <dbReference type="EMBL" id="KAK3169354.1"/>
    </source>
</evidence>
<dbReference type="GO" id="GO:0033215">
    <property type="term" value="P:reductive iron assimilation"/>
    <property type="evidence" value="ECO:0007669"/>
    <property type="project" value="TreeGrafter"/>
</dbReference>
<dbReference type="Gene3D" id="2.60.40.420">
    <property type="entry name" value="Cupredoxins - blue copper proteins"/>
    <property type="match status" value="2"/>
</dbReference>
<dbReference type="InterPro" id="IPR008972">
    <property type="entry name" value="Cupredoxin"/>
</dbReference>
<proteinExistence type="inferred from homology"/>
<dbReference type="EMBL" id="JASNWA010000009">
    <property type="protein sequence ID" value="KAK3169354.1"/>
    <property type="molecule type" value="Genomic_DNA"/>
</dbReference>
<dbReference type="PANTHER" id="PTHR11709:SF361">
    <property type="entry name" value="IRON TRANSPORT MULTICOPPER OXIDASE FET3"/>
    <property type="match status" value="1"/>
</dbReference>
<dbReference type="Pfam" id="PF00394">
    <property type="entry name" value="Cu-oxidase"/>
    <property type="match status" value="1"/>
</dbReference>
<dbReference type="GO" id="GO:0004322">
    <property type="term" value="F:ferroxidase activity"/>
    <property type="evidence" value="ECO:0007669"/>
    <property type="project" value="TreeGrafter"/>
</dbReference>
<dbReference type="InterPro" id="IPR011706">
    <property type="entry name" value="Cu-oxidase_C"/>
</dbReference>
<evidence type="ECO:0000259" key="3">
    <source>
        <dbReference type="Pfam" id="PF07731"/>
    </source>
</evidence>
<name>A0AAD9Z0L6_9LECA</name>
<protein>
    <recommendedName>
        <fullName evidence="6">Laccase</fullName>
    </recommendedName>
</protein>
<dbReference type="GO" id="GO:0005507">
    <property type="term" value="F:copper ion binding"/>
    <property type="evidence" value="ECO:0007669"/>
    <property type="project" value="InterPro"/>
</dbReference>
<dbReference type="GO" id="GO:0010106">
    <property type="term" value="P:cellular response to iron ion starvation"/>
    <property type="evidence" value="ECO:0007669"/>
    <property type="project" value="TreeGrafter"/>
</dbReference>
<feature type="domain" description="Plastocyanin-like" evidence="2">
    <location>
        <begin position="13"/>
        <end position="104"/>
    </location>
</feature>
<dbReference type="GO" id="GO:0033573">
    <property type="term" value="C:high-affinity iron permease complex"/>
    <property type="evidence" value="ECO:0007669"/>
    <property type="project" value="TreeGrafter"/>
</dbReference>
<evidence type="ECO:0000313" key="5">
    <source>
        <dbReference type="Proteomes" id="UP001276659"/>
    </source>
</evidence>
<evidence type="ECO:0000259" key="2">
    <source>
        <dbReference type="Pfam" id="PF00394"/>
    </source>
</evidence>
<reference evidence="4" key="1">
    <citation type="submission" date="2022-11" db="EMBL/GenBank/DDBJ databases">
        <title>Chromosomal genome sequence assembly and mating type (MAT) locus characterization of the leprose asexual lichenized fungus Lepraria neglecta (Nyl.) Erichsen.</title>
        <authorList>
            <person name="Allen J.L."/>
            <person name="Pfeffer B."/>
        </authorList>
    </citation>
    <scope>NUCLEOTIDE SEQUENCE</scope>
    <source>
        <strain evidence="4">Allen 5258</strain>
    </source>
</reference>
<dbReference type="SUPFAM" id="SSF49503">
    <property type="entry name" value="Cupredoxins"/>
    <property type="match status" value="2"/>
</dbReference>
<dbReference type="PANTHER" id="PTHR11709">
    <property type="entry name" value="MULTI-COPPER OXIDASE"/>
    <property type="match status" value="1"/>
</dbReference>
<dbReference type="InterPro" id="IPR001117">
    <property type="entry name" value="Cu-oxidase_2nd"/>
</dbReference>
<dbReference type="AlphaFoldDB" id="A0AAD9Z0L6"/>
<evidence type="ECO:0008006" key="6">
    <source>
        <dbReference type="Google" id="ProtNLM"/>
    </source>
</evidence>
<organism evidence="4 5">
    <name type="scientific">Lepraria neglecta</name>
    <dbReference type="NCBI Taxonomy" id="209136"/>
    <lineage>
        <taxon>Eukaryota</taxon>
        <taxon>Fungi</taxon>
        <taxon>Dikarya</taxon>
        <taxon>Ascomycota</taxon>
        <taxon>Pezizomycotina</taxon>
        <taxon>Lecanoromycetes</taxon>
        <taxon>OSLEUM clade</taxon>
        <taxon>Lecanoromycetidae</taxon>
        <taxon>Lecanorales</taxon>
        <taxon>Lecanorineae</taxon>
        <taxon>Stereocaulaceae</taxon>
        <taxon>Lepraria</taxon>
    </lineage>
</organism>
<comment type="caution">
    <text evidence="4">The sequence shown here is derived from an EMBL/GenBank/DDBJ whole genome shotgun (WGS) entry which is preliminary data.</text>
</comment>
<dbReference type="Pfam" id="PF07731">
    <property type="entry name" value="Cu-oxidase_2"/>
    <property type="match status" value="1"/>
</dbReference>
<feature type="domain" description="Plastocyanin-like" evidence="3">
    <location>
        <begin position="185"/>
        <end position="290"/>
    </location>
</feature>
<keyword evidence="5" id="KW-1185">Reference proteome</keyword>
<dbReference type="InterPro" id="IPR045087">
    <property type="entry name" value="Cu-oxidase_fam"/>
</dbReference>
<accession>A0AAD9Z0L6</accession>
<sequence length="292" mass="32430">MIHEILYAGQYDEELVLTVSDWYYGQMPILVPPFLNATENPTGPESVPDSVLLSDNANMMFSMTPGRIYLVRIIDISCFALFFVSFDQYPMTIVAVDGVYTENVLIHAKPNADANFAFVASMDQSMFDTDALLPNTTSYLSYDDTKPLPEAPVINDFNDHFEDFAKPLIKIAGLGTFINNITYLSPLVPSLYTALSTGESATSPLVYGVNTDAQVLKHNEIVEVVFNNFDTGSHPIHPHGHNFQIVERSKPDGGVYSGKPTNPPATPIRRDTAKANLMDYTLFRFRADNPDN</sequence>
<evidence type="ECO:0000256" key="1">
    <source>
        <dbReference type="ARBA" id="ARBA00010609"/>
    </source>
</evidence>
<comment type="similarity">
    <text evidence="1">Belongs to the multicopper oxidase family.</text>
</comment>